<evidence type="ECO:0000313" key="3">
    <source>
        <dbReference type="Proteomes" id="UP000612349"/>
    </source>
</evidence>
<dbReference type="EMBL" id="BMIP01000002">
    <property type="protein sequence ID" value="GGD63027.1"/>
    <property type="molecule type" value="Genomic_DNA"/>
</dbReference>
<feature type="domain" description="Extensin-like C-terminal" evidence="1">
    <location>
        <begin position="79"/>
        <end position="255"/>
    </location>
</feature>
<name>A0A917DR48_9SPHN</name>
<proteinExistence type="predicted"/>
<accession>A0A917DR48</accession>
<reference evidence="2" key="1">
    <citation type="journal article" date="2014" name="Int. J. Syst. Evol. Microbiol.">
        <title>Complete genome sequence of Corynebacterium casei LMG S-19264T (=DSM 44701T), isolated from a smear-ripened cheese.</title>
        <authorList>
            <consortium name="US DOE Joint Genome Institute (JGI-PGF)"/>
            <person name="Walter F."/>
            <person name="Albersmeier A."/>
            <person name="Kalinowski J."/>
            <person name="Ruckert C."/>
        </authorList>
    </citation>
    <scope>NUCLEOTIDE SEQUENCE</scope>
    <source>
        <strain evidence="2">CGMCC 1.15360</strain>
    </source>
</reference>
<dbReference type="OrthoDB" id="9809788at2"/>
<evidence type="ECO:0000313" key="2">
    <source>
        <dbReference type="EMBL" id="GGD63027.1"/>
    </source>
</evidence>
<gene>
    <name evidence="2" type="ORF">GCM10010990_10600</name>
</gene>
<sequence>MAKPRKRKTSSRRRKRNGGIRRAIGPLLVLAVLAGGGLYGWRWLQDHPEHNPAAPLEIDAREGWATGTKLAAMRGNPVMCRDVLSRADIGFTELETSGEGACRRDDRLRLATDAERGLSLAPGQPEMSCAVAGAMAWWLKHRAQPAAEEIMGSRIARMEHYGTYSCRPIRGSTTTWSEHSGANAIDIAAFVLEDGTRITLTGDWDGDAPKARFLHQIRDGACDVFGTVLSPDYNALHEDHFHLDQADRSFGSVCR</sequence>
<organism evidence="2 3">
    <name type="scientific">Croceicoccus mobilis</name>
    <dbReference type="NCBI Taxonomy" id="1703339"/>
    <lineage>
        <taxon>Bacteria</taxon>
        <taxon>Pseudomonadati</taxon>
        <taxon>Pseudomonadota</taxon>
        <taxon>Alphaproteobacteria</taxon>
        <taxon>Sphingomonadales</taxon>
        <taxon>Erythrobacteraceae</taxon>
        <taxon>Croceicoccus</taxon>
    </lineage>
</organism>
<dbReference type="Proteomes" id="UP000612349">
    <property type="component" value="Unassembled WGS sequence"/>
</dbReference>
<reference evidence="2" key="2">
    <citation type="submission" date="2020-09" db="EMBL/GenBank/DDBJ databases">
        <authorList>
            <person name="Sun Q."/>
            <person name="Zhou Y."/>
        </authorList>
    </citation>
    <scope>NUCLEOTIDE SEQUENCE</scope>
    <source>
        <strain evidence="2">CGMCC 1.15360</strain>
    </source>
</reference>
<comment type="caution">
    <text evidence="2">The sequence shown here is derived from an EMBL/GenBank/DDBJ whole genome shotgun (WGS) entry which is preliminary data.</text>
</comment>
<protein>
    <submittedName>
        <fullName evidence="2">Extensin</fullName>
    </submittedName>
</protein>
<dbReference type="AlphaFoldDB" id="A0A917DR48"/>
<evidence type="ECO:0000259" key="1">
    <source>
        <dbReference type="Pfam" id="PF06904"/>
    </source>
</evidence>
<dbReference type="Pfam" id="PF06904">
    <property type="entry name" value="Extensin-like_C"/>
    <property type="match status" value="1"/>
</dbReference>
<dbReference type="RefSeq" id="WP_066776432.1">
    <property type="nucleotide sequence ID" value="NZ_BMIP01000002.1"/>
</dbReference>
<dbReference type="InterPro" id="IPR009683">
    <property type="entry name" value="Extensin-like_C"/>
</dbReference>
<keyword evidence="3" id="KW-1185">Reference proteome</keyword>